<protein>
    <submittedName>
        <fullName evidence="2">Uncharacterized protein</fullName>
    </submittedName>
</protein>
<dbReference type="AlphaFoldDB" id="A0A2T5GDU5"/>
<name>A0A2T5GDU5_HYDSH</name>
<feature type="region of interest" description="Disordered" evidence="1">
    <location>
        <begin position="1"/>
        <end position="31"/>
    </location>
</feature>
<organism evidence="2 3">
    <name type="scientific">Hydrogenibacillus schlegelii</name>
    <name type="common">Bacillus schlegelii</name>
    <dbReference type="NCBI Taxonomy" id="1484"/>
    <lineage>
        <taxon>Bacteria</taxon>
        <taxon>Bacillati</taxon>
        <taxon>Bacillota</taxon>
        <taxon>Bacilli</taxon>
        <taxon>Bacillales</taxon>
        <taxon>Bacillales Family X. Incertae Sedis</taxon>
        <taxon>Hydrogenibacillus</taxon>
    </lineage>
</organism>
<evidence type="ECO:0000256" key="1">
    <source>
        <dbReference type="SAM" id="MobiDB-lite"/>
    </source>
</evidence>
<proteinExistence type="predicted"/>
<dbReference type="Proteomes" id="UP000244180">
    <property type="component" value="Unassembled WGS sequence"/>
</dbReference>
<dbReference type="EMBL" id="PEBV01000004">
    <property type="protein sequence ID" value="PTQ54335.1"/>
    <property type="molecule type" value="Genomic_DNA"/>
</dbReference>
<evidence type="ECO:0000313" key="2">
    <source>
        <dbReference type="EMBL" id="PTQ54335.1"/>
    </source>
</evidence>
<evidence type="ECO:0000313" key="3">
    <source>
        <dbReference type="Proteomes" id="UP000244180"/>
    </source>
</evidence>
<comment type="caution">
    <text evidence="2">The sequence shown here is derived from an EMBL/GenBank/DDBJ whole genome shotgun (WGS) entry which is preliminary data.</text>
</comment>
<accession>A0A2T5GDU5</accession>
<sequence>MFTRSEPAVRFGGSAGVPPPRSEPAARVGDRRALPPTMRRLFLPAFLPSGFSGGVQIGSIRL</sequence>
<reference evidence="2 3" key="1">
    <citation type="submission" date="2017-08" db="EMBL/GenBank/DDBJ databases">
        <title>Burning lignite coal seam in the remote Altai Mountains harbors a hydrogen-driven thermophilic microbial community.</title>
        <authorList>
            <person name="Kadnikov V.V."/>
            <person name="Mardanov A.V."/>
            <person name="Ivasenko D."/>
            <person name="Beletsky A.V."/>
            <person name="Karnachuk O.V."/>
            <person name="Ravin N.V."/>
        </authorList>
    </citation>
    <scope>NUCLEOTIDE SEQUENCE [LARGE SCALE GENOMIC DNA]</scope>
    <source>
        <strain evidence="2">AL33</strain>
    </source>
</reference>
<gene>
    <name evidence="2" type="ORF">HSCHL_0254</name>
</gene>